<dbReference type="FunFam" id="3.20.20.100:FF:000002">
    <property type="entry name" value="2,5-diketo-D-gluconic acid reductase A"/>
    <property type="match status" value="1"/>
</dbReference>
<dbReference type="Proteomes" id="UP000829685">
    <property type="component" value="Unassembled WGS sequence"/>
</dbReference>
<evidence type="ECO:0000313" key="8">
    <source>
        <dbReference type="EMBL" id="KAI1865756.1"/>
    </source>
</evidence>
<dbReference type="InterPro" id="IPR018170">
    <property type="entry name" value="Aldo/ket_reductase_CS"/>
</dbReference>
<evidence type="ECO:0000256" key="6">
    <source>
        <dbReference type="PIRSR" id="PIRSR000097-3"/>
    </source>
</evidence>
<dbReference type="GO" id="GO:0016616">
    <property type="term" value="F:oxidoreductase activity, acting on the CH-OH group of donors, NAD or NADP as acceptor"/>
    <property type="evidence" value="ECO:0007669"/>
    <property type="project" value="UniProtKB-ARBA"/>
</dbReference>
<evidence type="ECO:0000256" key="2">
    <source>
        <dbReference type="ARBA" id="ARBA00022857"/>
    </source>
</evidence>
<organism evidence="8 9">
    <name type="scientific">Neoarthrinium moseri</name>
    <dbReference type="NCBI Taxonomy" id="1658444"/>
    <lineage>
        <taxon>Eukaryota</taxon>
        <taxon>Fungi</taxon>
        <taxon>Dikarya</taxon>
        <taxon>Ascomycota</taxon>
        <taxon>Pezizomycotina</taxon>
        <taxon>Sordariomycetes</taxon>
        <taxon>Xylariomycetidae</taxon>
        <taxon>Amphisphaeriales</taxon>
        <taxon>Apiosporaceae</taxon>
        <taxon>Neoarthrinium</taxon>
    </lineage>
</organism>
<dbReference type="SUPFAM" id="SSF51430">
    <property type="entry name" value="NAD(P)-linked oxidoreductase"/>
    <property type="match status" value="1"/>
</dbReference>
<evidence type="ECO:0000256" key="1">
    <source>
        <dbReference type="ARBA" id="ARBA00007905"/>
    </source>
</evidence>
<proteinExistence type="inferred from homology"/>
<keyword evidence="2" id="KW-0521">NADP</keyword>
<gene>
    <name evidence="8" type="ORF">JX265_008079</name>
</gene>
<dbReference type="InterPro" id="IPR036812">
    <property type="entry name" value="NAD(P)_OxRdtase_dom_sf"/>
</dbReference>
<dbReference type="CDD" id="cd19120">
    <property type="entry name" value="AKR_AKR3C2-3"/>
    <property type="match status" value="1"/>
</dbReference>
<reference evidence="8" key="1">
    <citation type="submission" date="2021-03" db="EMBL/GenBank/DDBJ databases">
        <title>Revisited historic fungal species revealed as producer of novel bioactive compounds through whole genome sequencing and comparative genomics.</title>
        <authorList>
            <person name="Vignolle G.A."/>
            <person name="Hochenegger N."/>
            <person name="Mach R.L."/>
            <person name="Mach-Aigner A.R."/>
            <person name="Javad Rahimi M."/>
            <person name="Salim K.A."/>
            <person name="Chan C.M."/>
            <person name="Lim L.B.L."/>
            <person name="Cai F."/>
            <person name="Druzhinina I.S."/>
            <person name="U'Ren J.M."/>
            <person name="Derntl C."/>
        </authorList>
    </citation>
    <scope>NUCLEOTIDE SEQUENCE</scope>
    <source>
        <strain evidence="8">TUCIM 5799</strain>
    </source>
</reference>
<evidence type="ECO:0000256" key="5">
    <source>
        <dbReference type="PIRSR" id="PIRSR000097-2"/>
    </source>
</evidence>
<dbReference type="PROSITE" id="PS00798">
    <property type="entry name" value="ALDOKETO_REDUCTASE_1"/>
    <property type="match status" value="1"/>
</dbReference>
<dbReference type="PROSITE" id="PS00062">
    <property type="entry name" value="ALDOKETO_REDUCTASE_2"/>
    <property type="match status" value="1"/>
</dbReference>
<feature type="active site" description="Proton donor" evidence="4">
    <location>
        <position position="58"/>
    </location>
</feature>
<feature type="binding site" evidence="5">
    <location>
        <position position="112"/>
    </location>
    <ligand>
        <name>substrate</name>
    </ligand>
</feature>
<keyword evidence="3" id="KW-0560">Oxidoreductase</keyword>
<dbReference type="PRINTS" id="PR00069">
    <property type="entry name" value="ALDKETRDTASE"/>
</dbReference>
<dbReference type="Gene3D" id="3.20.20.100">
    <property type="entry name" value="NADP-dependent oxidoreductase domain"/>
    <property type="match status" value="1"/>
</dbReference>
<dbReference type="InterPro" id="IPR020471">
    <property type="entry name" value="AKR"/>
</dbReference>
<dbReference type="EMBL" id="JAFIMR010000021">
    <property type="protein sequence ID" value="KAI1865756.1"/>
    <property type="molecule type" value="Genomic_DNA"/>
</dbReference>
<comment type="caution">
    <text evidence="8">The sequence shown here is derived from an EMBL/GenBank/DDBJ whole genome shotgun (WGS) entry which is preliminary data.</text>
</comment>
<accession>A0A9P9WJ23</accession>
<dbReference type="AlphaFoldDB" id="A0A9P9WJ23"/>
<comment type="similarity">
    <text evidence="1">Belongs to the aldo/keto reductase family.</text>
</comment>
<evidence type="ECO:0000313" key="9">
    <source>
        <dbReference type="Proteomes" id="UP000829685"/>
    </source>
</evidence>
<evidence type="ECO:0000256" key="4">
    <source>
        <dbReference type="PIRSR" id="PIRSR000097-1"/>
    </source>
</evidence>
<keyword evidence="9" id="KW-1185">Reference proteome</keyword>
<evidence type="ECO:0000259" key="7">
    <source>
        <dbReference type="Pfam" id="PF00248"/>
    </source>
</evidence>
<name>A0A9P9WJ23_9PEZI</name>
<dbReference type="InterPro" id="IPR023210">
    <property type="entry name" value="NADP_OxRdtase_dom"/>
</dbReference>
<feature type="site" description="Lowers pKa of active site Tyr" evidence="6">
    <location>
        <position position="83"/>
    </location>
</feature>
<dbReference type="Pfam" id="PF00248">
    <property type="entry name" value="Aldo_ket_red"/>
    <property type="match status" value="1"/>
</dbReference>
<dbReference type="PANTHER" id="PTHR43827">
    <property type="entry name" value="2,5-DIKETO-D-GLUCONIC ACID REDUCTASE"/>
    <property type="match status" value="1"/>
</dbReference>
<feature type="domain" description="NADP-dependent oxidoreductase" evidence="7">
    <location>
        <begin position="17"/>
        <end position="269"/>
    </location>
</feature>
<evidence type="ECO:0000256" key="3">
    <source>
        <dbReference type="ARBA" id="ARBA00023002"/>
    </source>
</evidence>
<dbReference type="PANTHER" id="PTHR43827:SF3">
    <property type="entry name" value="NADP-DEPENDENT OXIDOREDUCTASE DOMAIN-CONTAINING PROTEIN"/>
    <property type="match status" value="1"/>
</dbReference>
<dbReference type="OrthoDB" id="416253at2759"/>
<protein>
    <recommendedName>
        <fullName evidence="7">NADP-dependent oxidoreductase domain-containing protein</fullName>
    </recommendedName>
</protein>
<dbReference type="InterPro" id="IPR044494">
    <property type="entry name" value="AKR3C2/3"/>
</dbReference>
<sequence>MAVPEFQLPSGAKLPQLAYGTGTLWIKENEADIDRPTVDGIKLAIELGYRHLDGAQYYKTEAELGVAVKESGVPRSEFFISTKAISPVDVEGSLRTSLQKLGMDYVDLYLIHEPFSAGGNEQVLQDAWRGMEGCLEKGLARNIGVSNFLIPHLDAVLKIAKVKPMVNQVELHPYLQRTQLVDYLKAQDIAIEAYAPLGPLVKARPGPIDDVTARLAEKYAVSESVILLRWVIQLGIVVITTSGRKERLQEYLKQVPSFQLTDAEVQEISAEGKKKNYRAFFADAYGKDCFD</sequence>
<dbReference type="PIRSF" id="PIRSF000097">
    <property type="entry name" value="AKR"/>
    <property type="match status" value="1"/>
</dbReference>
<dbReference type="GO" id="GO:0016652">
    <property type="term" value="F:oxidoreductase activity, acting on NAD(P)H as acceptor"/>
    <property type="evidence" value="ECO:0007669"/>
    <property type="project" value="InterPro"/>
</dbReference>